<dbReference type="PANTHER" id="PTHR13800">
    <property type="entry name" value="TRANSIENT RECEPTOR POTENTIAL CATION CHANNEL, SUBFAMILY M, MEMBER 6"/>
    <property type="match status" value="1"/>
</dbReference>
<dbReference type="GO" id="GO:0005886">
    <property type="term" value="C:plasma membrane"/>
    <property type="evidence" value="ECO:0007669"/>
    <property type="project" value="TreeGrafter"/>
</dbReference>
<dbReference type="InterPro" id="IPR002110">
    <property type="entry name" value="Ankyrin_rpt"/>
</dbReference>
<keyword evidence="1" id="KW-0175">Coiled coil</keyword>
<dbReference type="InterPro" id="IPR050927">
    <property type="entry name" value="TRPM"/>
</dbReference>
<feature type="transmembrane region" description="Helical" evidence="3">
    <location>
        <begin position="1266"/>
        <end position="1289"/>
    </location>
</feature>
<feature type="region of interest" description="Disordered" evidence="2">
    <location>
        <begin position="15"/>
        <end position="98"/>
    </location>
</feature>
<feature type="transmembrane region" description="Helical" evidence="3">
    <location>
        <begin position="1191"/>
        <end position="1209"/>
    </location>
</feature>
<dbReference type="SMART" id="SM00248">
    <property type="entry name" value="ANK"/>
    <property type="match status" value="6"/>
</dbReference>
<organism evidence="4 5">
    <name type="scientific">Macrostomum lignano</name>
    <dbReference type="NCBI Taxonomy" id="282301"/>
    <lineage>
        <taxon>Eukaryota</taxon>
        <taxon>Metazoa</taxon>
        <taxon>Spiralia</taxon>
        <taxon>Lophotrochozoa</taxon>
        <taxon>Platyhelminthes</taxon>
        <taxon>Rhabditophora</taxon>
        <taxon>Macrostomorpha</taxon>
        <taxon>Macrostomida</taxon>
        <taxon>Macrostomidae</taxon>
        <taxon>Macrostomum</taxon>
    </lineage>
</organism>
<dbReference type="Proteomes" id="UP000095280">
    <property type="component" value="Unplaced"/>
</dbReference>
<keyword evidence="3" id="KW-0472">Membrane</keyword>
<keyword evidence="3" id="KW-0812">Transmembrane</keyword>
<feature type="transmembrane region" description="Helical" evidence="3">
    <location>
        <begin position="1434"/>
        <end position="1455"/>
    </location>
</feature>
<keyword evidence="3" id="KW-1133">Transmembrane helix</keyword>
<evidence type="ECO:0000313" key="5">
    <source>
        <dbReference type="WBParaSite" id="maker-uti_cns_0005312-snap-gene-0.8-mRNA-1"/>
    </source>
</evidence>
<dbReference type="WBParaSite" id="maker-uti_cns_0005312-snap-gene-0.8-mRNA-1">
    <property type="protein sequence ID" value="maker-uti_cns_0005312-snap-gene-0.8-mRNA-1"/>
    <property type="gene ID" value="maker-uti_cns_0005312-snap-gene-0.8"/>
</dbReference>
<feature type="region of interest" description="Disordered" evidence="2">
    <location>
        <begin position="327"/>
        <end position="350"/>
    </location>
</feature>
<evidence type="ECO:0000256" key="3">
    <source>
        <dbReference type="SAM" id="Phobius"/>
    </source>
</evidence>
<accession>A0A1I8HBY1</accession>
<dbReference type="GO" id="GO:0030001">
    <property type="term" value="P:metal ion transport"/>
    <property type="evidence" value="ECO:0007669"/>
    <property type="project" value="TreeGrafter"/>
</dbReference>
<protein>
    <submittedName>
        <fullName evidence="5">ANK_REP_REGION domain-containing protein</fullName>
    </submittedName>
</protein>
<feature type="transmembrane region" description="Helical" evidence="3">
    <location>
        <begin position="1301"/>
        <end position="1319"/>
    </location>
</feature>
<sequence>ADRVVLAAALSRVQPSRRPISWVTTGRSEAERRSSCVPTSTMGQRGELRRMSRTQSSRTLGASTRGASTRGASTRAPAPEAPAPEAPAPQPPGTTGASTAPELAILETYVIEALLPSRVKQAQRPGPAADVNVNGVRLEHGGHVIAGELAGAVGDQQAGFSHGSVADCNALYRSTLGHLGEILTCSLNAGCAQYLQGRPGNSLRGPWTLWYTSAVQRGRGGVGALTGPKLQQSCRCIFLSDRLLRVDTGTTIKAETTASFVATNPYGGTLVDSESLRRGASGSASVQISPKPEDADLKELFNRAVQCIADGDNNALERLLPPRTGVSVKNHSKVRKGKGQGERTLADETDPEQGWNLAHMAAVDSTKDPAVVCKTFEILADSFGVEYMTSRTRSGATPVHLAAWKLDSSAMQLMKRLCGEDCFKALDDSKRSVAYYAAHNPNETTFKWMLHLNNLPKEIFILGNISNTNALHACAEKRSVQLLERAKKQLGKLDGFLRKGFLGRTAVMYAAKNRNSPDALDWFVKQLTPDCLKERDEKKNSPIHLAAWFQGADCLRSIRNRLGDECFTWRDAEGRTAVHCAAANETRLPEGQESAFLWLLSEEASSLRVTLSSADDEGRNCLHYCAANRYYGEMYFRAAADALGFYTPSAAIEGSIDHEGRNPVFIACLLKNFDFLSADFIKPKRQACMDQKGNTLLHALLKVRQEFWSRDFDVENFFVEFERFQTEGGISLTAENFDKRNCLMASEISDSMLLGILQKMAGQPEKYRPLLINSEGLHAIHLFASKYDLAKLQDSLLKIAGEKMEMSARMPTSGSLKGATCLHLACEAGHSANIRYLTGAGLQLGDETEAGQTCVDLAYNKGRFEALLSVVATGDSNSGTYLADVLRLVDPAKRALQLPERDAAQSLLDSYSVDSALSGRSSEIEVDGQRYTAQLMLLARAFELNSTDMLRSLMVLGYLDKIQDASFCQLIRARLLQSQKSVTTEDWFPDLNPRVLDQPGVTIADVAVLTSRDGLLNDLLMTSQFDMVPACLRVLINIRLMVQQRRGKHEQMRRLMDRVTSTLVNLLDQLYLNADTSMKPLVFRYLTGRFVKTVPYDGISRSEYGPKFAYYKLQMSGADTEQTSPELQHLTVLELINLLDSEALFASECLSKLTKELWKQREPFPWQKQASETGEDVEINSQSGCSTRDRFLSFVISYFVFLAYFAWYVTDFSRTFANAAPDTLMWLFAAALTAHEIADMASSWQPVEKYWLKRIVKMSLSDQTDFYNYCDLLALLFLWVGLGLKAHLFATMSGESYGCQVTLATSFLLWGFRTLRLLAYKKTIGPKVSMLQCLLLDDLMPFLLILAVMIFSFGVFFLVLLYPSFSFINGSPVAGISRPVWPTVREIFSLPGFVAYTMYQKTDLTACSTASIAAGHTANLTCVHPDGREAFNGFMLFVFLLLVNIVMWNLLIALFSLSVSRLASKTVVIWRKTSYDMLQQFRMVSVLPLPLSLLDNALIRPLRALHTCCKKRRCQVHPTPEETESNTDQRIPEDHQEWWQSTECMEGYPEDYRQFLIYQALQLRLCRPTLQQGLEKHQSDYDGLKAHNENILAESNRSLLKDFRREFHRELLTQSRGDGGDRLAAIEKQLSKQRKSQKKLAKQMKELMKGLAEIQRQMSTAKQ</sequence>
<feature type="coiled-coil region" evidence="1">
    <location>
        <begin position="1623"/>
        <end position="1657"/>
    </location>
</feature>
<dbReference type="InterPro" id="IPR036770">
    <property type="entry name" value="Ankyrin_rpt-contain_sf"/>
</dbReference>
<evidence type="ECO:0000313" key="4">
    <source>
        <dbReference type="Proteomes" id="UP000095280"/>
    </source>
</evidence>
<feature type="transmembrane region" description="Helical" evidence="3">
    <location>
        <begin position="1339"/>
        <end position="1362"/>
    </location>
</feature>
<dbReference type="SUPFAM" id="SSF48403">
    <property type="entry name" value="Ankyrin repeat"/>
    <property type="match status" value="2"/>
</dbReference>
<evidence type="ECO:0000256" key="1">
    <source>
        <dbReference type="SAM" id="Coils"/>
    </source>
</evidence>
<feature type="compositionally biased region" description="Polar residues" evidence="2">
    <location>
        <begin position="53"/>
        <end position="71"/>
    </location>
</feature>
<feature type="compositionally biased region" description="Pro residues" evidence="2">
    <location>
        <begin position="79"/>
        <end position="92"/>
    </location>
</feature>
<dbReference type="GO" id="GO:0005261">
    <property type="term" value="F:monoatomic cation channel activity"/>
    <property type="evidence" value="ECO:0007669"/>
    <property type="project" value="TreeGrafter"/>
</dbReference>
<evidence type="ECO:0000256" key="2">
    <source>
        <dbReference type="SAM" id="MobiDB-lite"/>
    </source>
</evidence>
<reference evidence="5" key="1">
    <citation type="submission" date="2016-11" db="UniProtKB">
        <authorList>
            <consortium name="WormBaseParasite"/>
        </authorList>
    </citation>
    <scope>IDENTIFICATION</scope>
</reference>
<dbReference type="PANTHER" id="PTHR13800:SF1">
    <property type="entry name" value="TRANSIENT RECEPTOR POTENTIAL CATION CHANNEL TRPM"/>
    <property type="match status" value="1"/>
</dbReference>
<proteinExistence type="predicted"/>
<dbReference type="Gene3D" id="1.25.40.20">
    <property type="entry name" value="Ankyrin repeat-containing domain"/>
    <property type="match status" value="2"/>
</dbReference>
<keyword evidence="4" id="KW-1185">Reference proteome</keyword>
<name>A0A1I8HBY1_9PLAT</name>